<evidence type="ECO:0000313" key="1">
    <source>
        <dbReference type="EMBL" id="QJD91248.1"/>
    </source>
</evidence>
<accession>A0ABX6MAT4</accession>
<dbReference type="RefSeq" id="WP_169112734.1">
    <property type="nucleotide sequence ID" value="NZ_CP051684.1"/>
</dbReference>
<keyword evidence="2" id="KW-1185">Reference proteome</keyword>
<organism evidence="1 2">
    <name type="scientific">Duganella dendranthematis</name>
    <dbReference type="NCBI Taxonomy" id="2728021"/>
    <lineage>
        <taxon>Bacteria</taxon>
        <taxon>Pseudomonadati</taxon>
        <taxon>Pseudomonadota</taxon>
        <taxon>Betaproteobacteria</taxon>
        <taxon>Burkholderiales</taxon>
        <taxon>Oxalobacteraceae</taxon>
        <taxon>Telluria group</taxon>
        <taxon>Duganella</taxon>
    </lineage>
</organism>
<protein>
    <submittedName>
        <fullName evidence="1">Uncharacterized protein</fullName>
    </submittedName>
</protein>
<proteinExistence type="predicted"/>
<dbReference type="Proteomes" id="UP000503117">
    <property type="component" value="Chromosome"/>
</dbReference>
<sequence length="113" mass="12757">MKITVMDRVLFASRRFYNRTVGAHIISWSNDRLTIFGISIMSKSALDMLNSKQASENLKAGVSAEEHLEVRQALAMISVPPKPELPDGTFSDRQKAEDGICLVWSRFYVFFAT</sequence>
<evidence type="ECO:0000313" key="2">
    <source>
        <dbReference type="Proteomes" id="UP000503117"/>
    </source>
</evidence>
<dbReference type="EMBL" id="CP051684">
    <property type="protein sequence ID" value="QJD91248.1"/>
    <property type="molecule type" value="Genomic_DNA"/>
</dbReference>
<gene>
    <name evidence="1" type="ORF">HH213_14910</name>
</gene>
<reference evidence="1 2" key="1">
    <citation type="submission" date="2020-04" db="EMBL/GenBank/DDBJ databases">
        <title>Genome sequencing of novel species.</title>
        <authorList>
            <person name="Heo J."/>
            <person name="Kim S.-J."/>
            <person name="Kim J.-S."/>
            <person name="Hong S.-B."/>
            <person name="Kwon S.-W."/>
        </authorList>
    </citation>
    <scope>NUCLEOTIDE SEQUENCE [LARGE SCALE GENOMIC DNA]</scope>
    <source>
        <strain evidence="1 2">AF9R3</strain>
    </source>
</reference>
<name>A0ABX6MAT4_9BURK</name>